<dbReference type="Pfam" id="PF02575">
    <property type="entry name" value="YbaB_DNA_bd"/>
    <property type="match status" value="1"/>
</dbReference>
<dbReference type="AlphaFoldDB" id="A0A7Y9WYW7"/>
<dbReference type="Proteomes" id="UP000523545">
    <property type="component" value="Unassembled WGS sequence"/>
</dbReference>
<dbReference type="GO" id="GO:0043590">
    <property type="term" value="C:bacterial nucleoid"/>
    <property type="evidence" value="ECO:0007669"/>
    <property type="project" value="UniProtKB-UniRule"/>
</dbReference>
<gene>
    <name evidence="3" type="ORF">HNR22_001731</name>
</gene>
<evidence type="ECO:0000313" key="4">
    <source>
        <dbReference type="Proteomes" id="UP000523545"/>
    </source>
</evidence>
<organism evidence="3 4">
    <name type="scientific">Micromonospora jinlongensis</name>
    <dbReference type="NCBI Taxonomy" id="1287877"/>
    <lineage>
        <taxon>Bacteria</taxon>
        <taxon>Bacillati</taxon>
        <taxon>Actinomycetota</taxon>
        <taxon>Actinomycetes</taxon>
        <taxon>Micromonosporales</taxon>
        <taxon>Micromonosporaceae</taxon>
        <taxon>Micromonospora</taxon>
    </lineage>
</organism>
<keyword evidence="1 2" id="KW-0238">DNA-binding</keyword>
<dbReference type="GO" id="GO:0005829">
    <property type="term" value="C:cytosol"/>
    <property type="evidence" value="ECO:0007669"/>
    <property type="project" value="TreeGrafter"/>
</dbReference>
<keyword evidence="4" id="KW-1185">Reference proteome</keyword>
<dbReference type="NCBIfam" id="TIGR00103">
    <property type="entry name" value="DNA_YbaB_EbfC"/>
    <property type="match status" value="1"/>
</dbReference>
<proteinExistence type="inferred from homology"/>
<dbReference type="RefSeq" id="WP_179779900.1">
    <property type="nucleotide sequence ID" value="NZ_JACCHK010000001.1"/>
</dbReference>
<protein>
    <recommendedName>
        <fullName evidence="2">Nucleoid-associated protein HNR22_001731</fullName>
    </recommendedName>
</protein>
<dbReference type="InterPro" id="IPR036894">
    <property type="entry name" value="YbaB-like_sf"/>
</dbReference>
<keyword evidence="2" id="KW-0963">Cytoplasm</keyword>
<dbReference type="HAMAP" id="MF_00274">
    <property type="entry name" value="DNA_YbaB_EbfC"/>
    <property type="match status" value="1"/>
</dbReference>
<dbReference type="Gene3D" id="3.30.1310.10">
    <property type="entry name" value="Nucleoid-associated protein YbaB-like domain"/>
    <property type="match status" value="1"/>
</dbReference>
<comment type="similarity">
    <text evidence="2">Belongs to the YbaB/EbfC family.</text>
</comment>
<dbReference type="InterPro" id="IPR004401">
    <property type="entry name" value="YbaB/EbfC"/>
</dbReference>
<comment type="caution">
    <text evidence="3">The sequence shown here is derived from an EMBL/GenBank/DDBJ whole genome shotgun (WGS) entry which is preliminary data.</text>
</comment>
<reference evidence="3 4" key="1">
    <citation type="submission" date="2020-07" db="EMBL/GenBank/DDBJ databases">
        <title>Sequencing the genomes of 1000 actinobacteria strains.</title>
        <authorList>
            <person name="Klenk H.-P."/>
        </authorList>
    </citation>
    <scope>NUCLEOTIDE SEQUENCE [LARGE SCALE GENOMIC DNA]</scope>
    <source>
        <strain evidence="3 4">DSM 45876</strain>
    </source>
</reference>
<dbReference type="GO" id="GO:0003677">
    <property type="term" value="F:DNA binding"/>
    <property type="evidence" value="ECO:0007669"/>
    <property type="project" value="UniProtKB-UniRule"/>
</dbReference>
<evidence type="ECO:0000256" key="1">
    <source>
        <dbReference type="ARBA" id="ARBA00023125"/>
    </source>
</evidence>
<dbReference type="EMBL" id="JACCHK010000001">
    <property type="protein sequence ID" value="NYH42004.1"/>
    <property type="molecule type" value="Genomic_DNA"/>
</dbReference>
<evidence type="ECO:0000256" key="2">
    <source>
        <dbReference type="HAMAP-Rule" id="MF_00274"/>
    </source>
</evidence>
<accession>A0A7Y9WYW7</accession>
<comment type="function">
    <text evidence="2">Binds to DNA and alters its conformation. May be involved in regulation of gene expression, nucleoid organization and DNA protection.</text>
</comment>
<evidence type="ECO:0000313" key="3">
    <source>
        <dbReference type="EMBL" id="NYH42004.1"/>
    </source>
</evidence>
<name>A0A7Y9WYW7_9ACTN</name>
<dbReference type="SUPFAM" id="SSF82607">
    <property type="entry name" value="YbaB-like"/>
    <property type="match status" value="1"/>
</dbReference>
<dbReference type="PANTHER" id="PTHR33449">
    <property type="entry name" value="NUCLEOID-ASSOCIATED PROTEIN YBAB"/>
    <property type="match status" value="1"/>
</dbReference>
<comment type="subunit">
    <text evidence="2">Homodimer.</text>
</comment>
<dbReference type="PANTHER" id="PTHR33449:SF1">
    <property type="entry name" value="NUCLEOID-ASSOCIATED PROTEIN YBAB"/>
    <property type="match status" value="1"/>
</dbReference>
<comment type="subcellular location">
    <subcellularLocation>
        <location evidence="2">Cytoplasm</location>
        <location evidence="2">Nucleoid</location>
    </subcellularLocation>
</comment>
<dbReference type="PIRSF" id="PIRSF004555">
    <property type="entry name" value="UCP004555"/>
    <property type="match status" value="1"/>
</dbReference>
<sequence length="102" mass="11237">MSDLDRMLEQAQAVQEQMAAMRDRLSATEVTGTAANGAVRVSMTAAGTFTAVHLNPNLFTDTDPEEMEELMLTALQDAGAQLREMTERRMGSLNEIFQSIQQ</sequence>